<dbReference type="PANTHER" id="PTHR21363:SF0">
    <property type="entry name" value="PREPHENATE DEHYDROGENASE [NADP(+)]"/>
    <property type="match status" value="1"/>
</dbReference>
<gene>
    <name evidence="3" type="ORF">EZJ19_14510</name>
</gene>
<feature type="domain" description="Prephenate/arogenate dehydrogenase" evidence="2">
    <location>
        <begin position="3"/>
        <end position="291"/>
    </location>
</feature>
<dbReference type="GO" id="GO:0006571">
    <property type="term" value="P:tyrosine biosynthetic process"/>
    <property type="evidence" value="ECO:0007669"/>
    <property type="project" value="InterPro"/>
</dbReference>
<proteinExistence type="predicted"/>
<dbReference type="GO" id="GO:0008977">
    <property type="term" value="F:prephenate dehydrogenase (NAD+) activity"/>
    <property type="evidence" value="ECO:0007669"/>
    <property type="project" value="InterPro"/>
</dbReference>
<dbReference type="SUPFAM" id="SSF51735">
    <property type="entry name" value="NAD(P)-binding Rossmann-fold domains"/>
    <property type="match status" value="1"/>
</dbReference>
<dbReference type="InterPro" id="IPR036291">
    <property type="entry name" value="NAD(P)-bd_dom_sf"/>
</dbReference>
<dbReference type="Gene3D" id="1.10.3660.10">
    <property type="entry name" value="6-phosphogluconate dehydrogenase C-terminal like domain"/>
    <property type="match status" value="1"/>
</dbReference>
<comment type="caution">
    <text evidence="3">The sequence shown here is derived from an EMBL/GenBank/DDBJ whole genome shotgun (WGS) entry which is preliminary data.</text>
</comment>
<keyword evidence="4" id="KW-1185">Reference proteome</keyword>
<dbReference type="InterPro" id="IPR046825">
    <property type="entry name" value="PDH_C"/>
</dbReference>
<name>A0A4R1B6A1_9PROT</name>
<dbReference type="AlphaFoldDB" id="A0A4R1B6A1"/>
<dbReference type="PANTHER" id="PTHR21363">
    <property type="entry name" value="PREPHENATE DEHYDROGENASE"/>
    <property type="match status" value="1"/>
</dbReference>
<dbReference type="Pfam" id="PF20463">
    <property type="entry name" value="PDH_C"/>
    <property type="match status" value="1"/>
</dbReference>
<dbReference type="OrthoDB" id="9809920at2"/>
<dbReference type="FunFam" id="3.40.50.720:FF:000208">
    <property type="entry name" value="Prephenate dehydrogenase"/>
    <property type="match status" value="1"/>
</dbReference>
<accession>A0A4R1B6A1</accession>
<dbReference type="InterPro" id="IPR046826">
    <property type="entry name" value="PDH_N"/>
</dbReference>
<evidence type="ECO:0000313" key="3">
    <source>
        <dbReference type="EMBL" id="TCJ11728.1"/>
    </source>
</evidence>
<dbReference type="GO" id="GO:0070403">
    <property type="term" value="F:NAD+ binding"/>
    <property type="evidence" value="ECO:0007669"/>
    <property type="project" value="InterPro"/>
</dbReference>
<dbReference type="InterPro" id="IPR003099">
    <property type="entry name" value="Prephen_DH"/>
</dbReference>
<dbReference type="SUPFAM" id="SSF48179">
    <property type="entry name" value="6-phosphogluconate dehydrogenase C-terminal domain-like"/>
    <property type="match status" value="1"/>
</dbReference>
<dbReference type="Pfam" id="PF02153">
    <property type="entry name" value="PDH_N"/>
    <property type="match status" value="1"/>
</dbReference>
<dbReference type="RefSeq" id="WP_131448826.1">
    <property type="nucleotide sequence ID" value="NZ_SJZB01000050.1"/>
</dbReference>
<organism evidence="3 4">
    <name type="scientific">Parasulfuritortus cantonensis</name>
    <dbReference type="NCBI Taxonomy" id="2528202"/>
    <lineage>
        <taxon>Bacteria</taxon>
        <taxon>Pseudomonadati</taxon>
        <taxon>Pseudomonadota</taxon>
        <taxon>Betaproteobacteria</taxon>
        <taxon>Nitrosomonadales</taxon>
        <taxon>Thiobacillaceae</taxon>
        <taxon>Parasulfuritortus</taxon>
    </lineage>
</organism>
<evidence type="ECO:0000256" key="1">
    <source>
        <dbReference type="ARBA" id="ARBA00023002"/>
    </source>
</evidence>
<sequence length="294" mass="30354">MIGRLAVLGVGLIGGSLAAAAKRAGVVRQVVGYGRSRDNLAEALALGLIDEVADSPEAAVTGADLVLLALPVGAMAAVFGRIAPHLGPDTLVTDAGSTKQDVIAAARAGLGAGAARFVPGHPIAGAEKSGAAAARADLYVGRNVILTPLRENAATAVTTVAELWRACGARVGEMGAAEHDRIFAAVSHLPHLAAFALVDELAGRPEAELYFRHAGSGFRDFTRIAGSSPVMWRDIALANRQALVAELDAYLSRLSAYRDALGAGDTDTLMQSFTRASAARSRWQPGGENIENDE</sequence>
<dbReference type="EMBL" id="SJZB01000050">
    <property type="protein sequence ID" value="TCJ11728.1"/>
    <property type="molecule type" value="Genomic_DNA"/>
</dbReference>
<evidence type="ECO:0000259" key="2">
    <source>
        <dbReference type="PROSITE" id="PS51176"/>
    </source>
</evidence>
<keyword evidence="1" id="KW-0560">Oxidoreductase</keyword>
<evidence type="ECO:0000313" key="4">
    <source>
        <dbReference type="Proteomes" id="UP000295443"/>
    </source>
</evidence>
<protein>
    <submittedName>
        <fullName evidence="3">Prephenate dehydrogenase/arogenate dehydrogenase family protein</fullName>
    </submittedName>
</protein>
<dbReference type="InterPro" id="IPR050812">
    <property type="entry name" value="Preph/Arog_dehydrog"/>
</dbReference>
<dbReference type="InterPro" id="IPR008927">
    <property type="entry name" value="6-PGluconate_DH-like_C_sf"/>
</dbReference>
<dbReference type="Gene3D" id="3.40.50.720">
    <property type="entry name" value="NAD(P)-binding Rossmann-like Domain"/>
    <property type="match status" value="1"/>
</dbReference>
<dbReference type="Proteomes" id="UP000295443">
    <property type="component" value="Unassembled WGS sequence"/>
</dbReference>
<reference evidence="3 4" key="1">
    <citation type="submission" date="2019-03" db="EMBL/GenBank/DDBJ databases">
        <title>Genome sequence of Thiobacillaceae bacterium LSR1, a sulfur-oxidizing bacterium isolated from freshwater sediment.</title>
        <authorList>
            <person name="Li S."/>
        </authorList>
    </citation>
    <scope>NUCLEOTIDE SEQUENCE [LARGE SCALE GENOMIC DNA]</scope>
    <source>
        <strain evidence="3 4">LSR1</strain>
    </source>
</reference>
<dbReference type="GO" id="GO:0004665">
    <property type="term" value="F:prephenate dehydrogenase (NADP+) activity"/>
    <property type="evidence" value="ECO:0007669"/>
    <property type="project" value="InterPro"/>
</dbReference>
<dbReference type="PROSITE" id="PS51176">
    <property type="entry name" value="PDH_ADH"/>
    <property type="match status" value="1"/>
</dbReference>